<comment type="caution">
    <text evidence="3">The sequence shown here is derived from an EMBL/GenBank/DDBJ whole genome shotgun (WGS) entry which is preliminary data.</text>
</comment>
<keyword evidence="2" id="KW-0732">Signal</keyword>
<sequence length="177" mass="18765">MDSKLAAVCLFRALAVSASFKTTIVSAHRADSSQIVFSGIVIWLSVSADNTFSSLHFPKSIFSQLQYGIFTGVFGLIDGAIGFAALCSSAIPWVAVVVADALAAVFFVSCGSKLAALMSECMNKYDVCAQLRGAGYSDLCTKIEADAAVLFLGFMVLVLLVVLTFLRRDRATPTATI</sequence>
<evidence type="ECO:0008006" key="5">
    <source>
        <dbReference type="Google" id="ProtNLM"/>
    </source>
</evidence>
<evidence type="ECO:0000313" key="4">
    <source>
        <dbReference type="Proteomes" id="UP001324427"/>
    </source>
</evidence>
<gene>
    <name evidence="3" type="ORF">LTR36_004899</name>
</gene>
<feature type="transmembrane region" description="Helical" evidence="1">
    <location>
        <begin position="67"/>
        <end position="85"/>
    </location>
</feature>
<feature type="transmembrane region" description="Helical" evidence="1">
    <location>
        <begin position="147"/>
        <end position="166"/>
    </location>
</feature>
<protein>
    <recommendedName>
        <fullName evidence="5">MARVEL domain-containing protein</fullName>
    </recommendedName>
</protein>
<reference evidence="3 4" key="1">
    <citation type="submission" date="2021-11" db="EMBL/GenBank/DDBJ databases">
        <title>Black yeast isolated from Biological Soil Crust.</title>
        <authorList>
            <person name="Kurbessoian T."/>
        </authorList>
    </citation>
    <scope>NUCLEOTIDE SEQUENCE [LARGE SCALE GENOMIC DNA]</scope>
    <source>
        <strain evidence="3 4">CCFEE 5522</strain>
    </source>
</reference>
<dbReference type="Proteomes" id="UP001324427">
    <property type="component" value="Unassembled WGS sequence"/>
</dbReference>
<dbReference type="EMBL" id="JAVFHQ010000029">
    <property type="protein sequence ID" value="KAK4543866.1"/>
    <property type="molecule type" value="Genomic_DNA"/>
</dbReference>
<keyword evidence="1" id="KW-0472">Membrane</keyword>
<evidence type="ECO:0000256" key="1">
    <source>
        <dbReference type="SAM" id="Phobius"/>
    </source>
</evidence>
<proteinExistence type="predicted"/>
<feature type="transmembrane region" description="Helical" evidence="1">
    <location>
        <begin position="91"/>
        <end position="110"/>
    </location>
</feature>
<evidence type="ECO:0000313" key="3">
    <source>
        <dbReference type="EMBL" id="KAK4543866.1"/>
    </source>
</evidence>
<organism evidence="3 4">
    <name type="scientific">Oleoguttula mirabilis</name>
    <dbReference type="NCBI Taxonomy" id="1507867"/>
    <lineage>
        <taxon>Eukaryota</taxon>
        <taxon>Fungi</taxon>
        <taxon>Dikarya</taxon>
        <taxon>Ascomycota</taxon>
        <taxon>Pezizomycotina</taxon>
        <taxon>Dothideomycetes</taxon>
        <taxon>Dothideomycetidae</taxon>
        <taxon>Mycosphaerellales</taxon>
        <taxon>Teratosphaeriaceae</taxon>
        <taxon>Oleoguttula</taxon>
    </lineage>
</organism>
<accession>A0AAV9JF88</accession>
<feature type="signal peptide" evidence="2">
    <location>
        <begin position="1"/>
        <end position="18"/>
    </location>
</feature>
<keyword evidence="1" id="KW-0812">Transmembrane</keyword>
<keyword evidence="1" id="KW-1133">Transmembrane helix</keyword>
<evidence type="ECO:0000256" key="2">
    <source>
        <dbReference type="SAM" id="SignalP"/>
    </source>
</evidence>
<name>A0AAV9JF88_9PEZI</name>
<keyword evidence="4" id="KW-1185">Reference proteome</keyword>
<dbReference type="AlphaFoldDB" id="A0AAV9JF88"/>
<feature type="chain" id="PRO_5043530094" description="MARVEL domain-containing protein" evidence="2">
    <location>
        <begin position="19"/>
        <end position="177"/>
    </location>
</feature>